<evidence type="ECO:0000256" key="2">
    <source>
        <dbReference type="ARBA" id="ARBA00022552"/>
    </source>
</evidence>
<evidence type="ECO:0000256" key="3">
    <source>
        <dbReference type="ARBA" id="ARBA00022884"/>
    </source>
</evidence>
<dbReference type="PROSITE" id="PS01149">
    <property type="entry name" value="PSI_RSU"/>
    <property type="match status" value="1"/>
</dbReference>
<evidence type="ECO:0000259" key="10">
    <source>
        <dbReference type="SMART" id="SM00363"/>
    </source>
</evidence>
<evidence type="ECO:0000256" key="5">
    <source>
        <dbReference type="ARBA" id="ARBA00036944"/>
    </source>
</evidence>
<feature type="compositionally biased region" description="Basic and acidic residues" evidence="9">
    <location>
        <begin position="253"/>
        <end position="274"/>
    </location>
</feature>
<evidence type="ECO:0000256" key="4">
    <source>
        <dbReference type="ARBA" id="ARBA00023235"/>
    </source>
</evidence>
<evidence type="ECO:0000256" key="7">
    <source>
        <dbReference type="PROSITE-ProRule" id="PRU00182"/>
    </source>
</evidence>
<dbReference type="InterPro" id="IPR000748">
    <property type="entry name" value="PsdUridine_synth_RsuA/RluB/E/F"/>
</dbReference>
<dbReference type="SUPFAM" id="SSF55120">
    <property type="entry name" value="Pseudouridine synthase"/>
    <property type="match status" value="1"/>
</dbReference>
<dbReference type="InterPro" id="IPR018496">
    <property type="entry name" value="PsdUridine_synth_RsuA/RluB_CS"/>
</dbReference>
<dbReference type="InterPro" id="IPR020094">
    <property type="entry name" value="TruA/RsuA/RluB/E/F_N"/>
</dbReference>
<dbReference type="HOGENOM" id="CLU_024979_1_1_6"/>
<dbReference type="AlphaFoldDB" id="F6DCD1"/>
<dbReference type="FunFam" id="3.10.290.10:FF:000003">
    <property type="entry name" value="Pseudouridine synthase"/>
    <property type="match status" value="1"/>
</dbReference>
<dbReference type="eggNOG" id="COG1187">
    <property type="taxonomic scope" value="Bacteria"/>
</dbReference>
<dbReference type="PANTHER" id="PTHR47683">
    <property type="entry name" value="PSEUDOURIDINE SYNTHASE FAMILY PROTEIN-RELATED"/>
    <property type="match status" value="1"/>
</dbReference>
<organism evidence="11 12">
    <name type="scientific">Thiomicrospira cyclica (strain DSM 14477 / JCM 11371 / ALM1)</name>
    <name type="common">Thioalkalimicrobium cyclicum</name>
    <dbReference type="NCBI Taxonomy" id="717773"/>
    <lineage>
        <taxon>Bacteria</taxon>
        <taxon>Pseudomonadati</taxon>
        <taxon>Pseudomonadota</taxon>
        <taxon>Gammaproteobacteria</taxon>
        <taxon>Thiotrichales</taxon>
        <taxon>Piscirickettsiaceae</taxon>
        <taxon>Thiomicrospira</taxon>
    </lineage>
</organism>
<dbReference type="InterPro" id="IPR006145">
    <property type="entry name" value="PsdUridine_synth_RsuA/RluA"/>
</dbReference>
<dbReference type="InterPro" id="IPR020103">
    <property type="entry name" value="PsdUridine_synth_cat_dom_sf"/>
</dbReference>
<dbReference type="EMBL" id="CP002776">
    <property type="protein sequence ID" value="AEG31517.1"/>
    <property type="molecule type" value="Genomic_DNA"/>
</dbReference>
<dbReference type="KEGG" id="tcy:Thicy_0745"/>
<protein>
    <recommendedName>
        <fullName evidence="8">Pseudouridine synthase</fullName>
        <ecNumber evidence="8">5.4.99.-</ecNumber>
    </recommendedName>
</protein>
<evidence type="ECO:0000256" key="1">
    <source>
        <dbReference type="ARBA" id="ARBA00008348"/>
    </source>
</evidence>
<dbReference type="Pfam" id="PF00849">
    <property type="entry name" value="PseudoU_synth_2"/>
    <property type="match status" value="1"/>
</dbReference>
<evidence type="ECO:0000256" key="8">
    <source>
        <dbReference type="RuleBase" id="RU003887"/>
    </source>
</evidence>
<evidence type="ECO:0000313" key="12">
    <source>
        <dbReference type="Proteomes" id="UP000009232"/>
    </source>
</evidence>
<dbReference type="Gene3D" id="3.30.70.1560">
    <property type="entry name" value="Alpha-L RNA-binding motif"/>
    <property type="match status" value="1"/>
</dbReference>
<dbReference type="Gene3D" id="3.10.290.10">
    <property type="entry name" value="RNA-binding S4 domain"/>
    <property type="match status" value="1"/>
</dbReference>
<dbReference type="OrthoDB" id="9807213at2"/>
<dbReference type="GO" id="GO:0005829">
    <property type="term" value="C:cytosol"/>
    <property type="evidence" value="ECO:0007669"/>
    <property type="project" value="UniProtKB-ARBA"/>
</dbReference>
<keyword evidence="3 7" id="KW-0694">RNA-binding</keyword>
<evidence type="ECO:0000256" key="9">
    <source>
        <dbReference type="SAM" id="MobiDB-lite"/>
    </source>
</evidence>
<dbReference type="CDD" id="cd00165">
    <property type="entry name" value="S4"/>
    <property type="match status" value="1"/>
</dbReference>
<dbReference type="GO" id="GO:0003723">
    <property type="term" value="F:RNA binding"/>
    <property type="evidence" value="ECO:0007669"/>
    <property type="project" value="UniProtKB-KW"/>
</dbReference>
<dbReference type="Proteomes" id="UP000009232">
    <property type="component" value="Chromosome"/>
</dbReference>
<dbReference type="GO" id="GO:0000455">
    <property type="term" value="P:enzyme-directed rRNA pseudouridine synthesis"/>
    <property type="evidence" value="ECO:0007669"/>
    <property type="project" value="UniProtKB-ARBA"/>
</dbReference>
<dbReference type="FunFam" id="3.30.70.1560:FF:000001">
    <property type="entry name" value="Pseudouridine synthase"/>
    <property type="match status" value="1"/>
</dbReference>
<dbReference type="SMART" id="SM00363">
    <property type="entry name" value="S4"/>
    <property type="match status" value="1"/>
</dbReference>
<name>F6DCD1_THICA</name>
<sequence>MADEKLQKILARAGYGSRRQIEQLIEQGLVQVNGRTAKLGDRANEQSQLSVRGQKVKAERLEKQPTQVILYHKPDGLVCSRQDEQGRDSIFSQLPKIIHGRWISIGRLDLNTSGLLLLTNNGELANRMMHPSYELEREYAVRIFGEVTEEILARLRTGVQLDDGLAKFDYVGKLPSDEEAQNQWFRVILREGKYREVRRLWEAQGVKVSRLIRVRYGDISLPKGLRRGKTEALNWMQVNKLLKAVELPEEARPDLRHRPEAAERQKRIMVDRAKRSAKYATSRRR</sequence>
<feature type="domain" description="RNA-binding S4" evidence="10">
    <location>
        <begin position="4"/>
        <end position="62"/>
    </location>
</feature>
<evidence type="ECO:0000256" key="6">
    <source>
        <dbReference type="ARBA" id="ARBA00037383"/>
    </source>
</evidence>
<dbReference type="EC" id="5.4.99.-" evidence="8"/>
<evidence type="ECO:0000313" key="11">
    <source>
        <dbReference type="EMBL" id="AEG31517.1"/>
    </source>
</evidence>
<dbReference type="FunFam" id="3.30.70.580:FF:000009">
    <property type="entry name" value="Pseudouridine synthase"/>
    <property type="match status" value="1"/>
</dbReference>
<gene>
    <name evidence="11" type="ordered locus">Thicy_0745</name>
</gene>
<dbReference type="NCBIfam" id="NF007976">
    <property type="entry name" value="PRK10700.1"/>
    <property type="match status" value="1"/>
</dbReference>
<reference evidence="11 12" key="1">
    <citation type="submission" date="2011-05" db="EMBL/GenBank/DDBJ databases">
        <title>Complete sequence of Thioalkalimicrobium cyclicum ALM1.</title>
        <authorList>
            <consortium name="US DOE Joint Genome Institute"/>
            <person name="Lucas S."/>
            <person name="Han J."/>
            <person name="Lapidus A."/>
            <person name="Cheng J.-F."/>
            <person name="Goodwin L."/>
            <person name="Pitluck S."/>
            <person name="Peters L."/>
            <person name="Mikhailova N."/>
            <person name="Davenport K."/>
            <person name="Han C."/>
            <person name="Tapia R."/>
            <person name="Land M."/>
            <person name="Hauser L."/>
            <person name="Kyrpides N."/>
            <person name="Ivanova N."/>
            <person name="Pagani I."/>
            <person name="Kappler U."/>
            <person name="Woyke T."/>
        </authorList>
    </citation>
    <scope>NUCLEOTIDE SEQUENCE [LARGE SCALE GENOMIC DNA]</scope>
    <source>
        <strain evidence="12">DSM 14477 / JCM 11371 / ALM1</strain>
    </source>
</reference>
<dbReference type="GO" id="GO:0160139">
    <property type="term" value="F:23S rRNA pseudouridine(2605) synthase activity"/>
    <property type="evidence" value="ECO:0007669"/>
    <property type="project" value="UniProtKB-EC"/>
</dbReference>
<keyword evidence="2" id="KW-0698">rRNA processing</keyword>
<dbReference type="NCBIfam" id="TIGR00093">
    <property type="entry name" value="pseudouridine synthase"/>
    <property type="match status" value="1"/>
</dbReference>
<dbReference type="InterPro" id="IPR050343">
    <property type="entry name" value="RsuA_PseudoU_synthase"/>
</dbReference>
<accession>F6DCD1</accession>
<dbReference type="InterPro" id="IPR036986">
    <property type="entry name" value="S4_RNA-bd_sf"/>
</dbReference>
<dbReference type="SUPFAM" id="SSF55174">
    <property type="entry name" value="Alpha-L RNA-binding motif"/>
    <property type="match status" value="1"/>
</dbReference>
<dbReference type="PROSITE" id="PS50889">
    <property type="entry name" value="S4"/>
    <property type="match status" value="1"/>
</dbReference>
<dbReference type="STRING" id="717773.Thicy_0745"/>
<feature type="compositionally biased region" description="Basic residues" evidence="9">
    <location>
        <begin position="275"/>
        <end position="285"/>
    </location>
</feature>
<proteinExistence type="inferred from homology"/>
<keyword evidence="12" id="KW-1185">Reference proteome</keyword>
<comment type="similarity">
    <text evidence="1 8">Belongs to the pseudouridine synthase RsuA family.</text>
</comment>
<comment type="catalytic activity">
    <reaction evidence="5">
        <text>uridine(2605) in 23S rRNA = pseudouridine(2605) in 23S rRNA</text>
        <dbReference type="Rhea" id="RHEA:42520"/>
        <dbReference type="Rhea" id="RHEA-COMP:10095"/>
        <dbReference type="Rhea" id="RHEA-COMP:10096"/>
        <dbReference type="ChEBI" id="CHEBI:65314"/>
        <dbReference type="ChEBI" id="CHEBI:65315"/>
        <dbReference type="EC" id="5.4.99.22"/>
    </reaction>
</comment>
<dbReference type="Pfam" id="PF01479">
    <property type="entry name" value="S4"/>
    <property type="match status" value="1"/>
</dbReference>
<dbReference type="CDD" id="cd02556">
    <property type="entry name" value="PseudoU_synth_RluB"/>
    <property type="match status" value="1"/>
</dbReference>
<dbReference type="InterPro" id="IPR042092">
    <property type="entry name" value="PsdUridine_s_RsuA/RluB/E/F_cat"/>
</dbReference>
<feature type="region of interest" description="Disordered" evidence="9">
    <location>
        <begin position="253"/>
        <end position="285"/>
    </location>
</feature>
<dbReference type="Gene3D" id="3.30.70.580">
    <property type="entry name" value="Pseudouridine synthase I, catalytic domain, N-terminal subdomain"/>
    <property type="match status" value="1"/>
</dbReference>
<comment type="function">
    <text evidence="6">Responsible for synthesis of pseudouridine from uracil-2605 in 23S ribosomal RNA.</text>
</comment>
<keyword evidence="4 8" id="KW-0413">Isomerase</keyword>
<dbReference type="InterPro" id="IPR002942">
    <property type="entry name" value="S4_RNA-bd"/>
</dbReference>
<dbReference type="PANTHER" id="PTHR47683:SF3">
    <property type="entry name" value="RIBOSOMAL LARGE SUBUNIT PSEUDOURIDINE SYNTHASE B"/>
    <property type="match status" value="1"/>
</dbReference>